<feature type="transmembrane region" description="Helical" evidence="1">
    <location>
        <begin position="36"/>
        <end position="54"/>
    </location>
</feature>
<evidence type="ECO:0000313" key="5">
    <source>
        <dbReference type="Proteomes" id="UP000594903"/>
    </source>
</evidence>
<feature type="transmembrane region" description="Helical" evidence="1">
    <location>
        <begin position="74"/>
        <end position="91"/>
    </location>
</feature>
<feature type="transmembrane region" description="Helical" evidence="1">
    <location>
        <begin position="237"/>
        <end position="259"/>
    </location>
</feature>
<gene>
    <name evidence="2" type="ORF">I6G29_10590</name>
    <name evidence="3" type="ORF">NCTC11997_02181</name>
</gene>
<organism evidence="3 4">
    <name type="scientific">Oligella ureolytica</name>
    <dbReference type="NCBI Taxonomy" id="90244"/>
    <lineage>
        <taxon>Bacteria</taxon>
        <taxon>Pseudomonadati</taxon>
        <taxon>Pseudomonadota</taxon>
        <taxon>Betaproteobacteria</taxon>
        <taxon>Burkholderiales</taxon>
        <taxon>Alcaligenaceae</taxon>
        <taxon>Oligella</taxon>
    </lineage>
</organism>
<proteinExistence type="predicted"/>
<dbReference type="Proteomes" id="UP000594903">
    <property type="component" value="Chromosome"/>
</dbReference>
<feature type="transmembrane region" description="Helical" evidence="1">
    <location>
        <begin position="356"/>
        <end position="377"/>
    </location>
</feature>
<keyword evidence="1" id="KW-0812">Transmembrane</keyword>
<reference evidence="2 5" key="2">
    <citation type="submission" date="2020-12" db="EMBL/GenBank/DDBJ databases">
        <title>FDA dAtabase for Regulatory Grade micrObial Sequences (FDA-ARGOS): Supporting development and validation of Infectious Disease Dx tests.</title>
        <authorList>
            <person name="Sproer C."/>
            <person name="Gronow S."/>
            <person name="Severitt S."/>
            <person name="Schroder I."/>
            <person name="Tallon L."/>
            <person name="Sadzewicz L."/>
            <person name="Zhao X."/>
            <person name="Boylan J."/>
            <person name="Ott S."/>
            <person name="Bowen H."/>
            <person name="Vavikolanu K."/>
            <person name="Mehta A."/>
            <person name="Aluvathingal J."/>
            <person name="Nadendla S."/>
            <person name="Lowell S."/>
            <person name="Myers T."/>
            <person name="Yan Y."/>
            <person name="Sichtig H."/>
        </authorList>
    </citation>
    <scope>NUCLEOTIDE SEQUENCE [LARGE SCALE GENOMIC DNA]</scope>
    <source>
        <strain evidence="2 5">FDAARGOS_872</strain>
    </source>
</reference>
<feature type="transmembrane region" description="Helical" evidence="1">
    <location>
        <begin position="163"/>
        <end position="183"/>
    </location>
</feature>
<feature type="transmembrane region" description="Helical" evidence="1">
    <location>
        <begin position="383"/>
        <end position="401"/>
    </location>
</feature>
<name>A0A378XJL5_9BURK</name>
<feature type="transmembrane region" description="Helical" evidence="1">
    <location>
        <begin position="325"/>
        <end position="344"/>
    </location>
</feature>
<dbReference type="OrthoDB" id="5451070at2"/>
<accession>A0A378XJL5</accession>
<protein>
    <submittedName>
        <fullName evidence="2">DUF3100 domain-containing protein</fullName>
    </submittedName>
    <submittedName>
        <fullName evidence="3">Protein of uncharacterized function (DUF3100)</fullName>
    </submittedName>
</protein>
<dbReference type="EMBL" id="CP065725">
    <property type="protein sequence ID" value="QPT39584.1"/>
    <property type="molecule type" value="Genomic_DNA"/>
</dbReference>
<feature type="transmembrane region" description="Helical" evidence="1">
    <location>
        <begin position="301"/>
        <end position="319"/>
    </location>
</feature>
<dbReference type="Proteomes" id="UP000254603">
    <property type="component" value="Unassembled WGS sequence"/>
</dbReference>
<dbReference type="STRING" id="1122619.GCA_000373745_00435"/>
<evidence type="ECO:0000313" key="4">
    <source>
        <dbReference type="Proteomes" id="UP000254603"/>
    </source>
</evidence>
<sequence length="438" mass="46504">MTVALRQLFNWRIHVLALLLACLAELIGIARFDIGIGTVLLLPLLYAFLFSLFFNPNIVPPLGRAVGREGNKISAQWILIFLMPFIAKFAVGIGPNINEIMAAGPSLVLQELGNVGTAVFAMPIAVLVFGMGREAIGATHSIAREPNIALIADRYGLKTPEGIGVMGVYVMGTVFGAIYFSIVPSLVASWEVFDIRALAMACGVGSGSMMGACSASLAELLPERQEEIIAFAASSNLLTYGTGLFLSIFVALPFAEWFYSVLAKARSARGLDDKASNKKATEIDLVGLDDSEVSQLSVPQVLIAVSFSAITVLIVNWVGNGVSPLAALPGMLILLLCCYLGVLIKEIIPINIPSIAWISIVAIFAALPFMPMADYVIEATNQLGLLSMISPALAYAGFAISQSEVSLFKKSGIKIIIVALLVFTGTYLGSVIIADALL</sequence>
<reference evidence="3 4" key="1">
    <citation type="submission" date="2018-06" db="EMBL/GenBank/DDBJ databases">
        <authorList>
            <consortium name="Pathogen Informatics"/>
            <person name="Doyle S."/>
        </authorList>
    </citation>
    <scope>NUCLEOTIDE SEQUENCE [LARGE SCALE GENOMIC DNA]</scope>
    <source>
        <strain evidence="3 4">NCTC11997</strain>
    </source>
</reference>
<feature type="transmembrane region" description="Helical" evidence="1">
    <location>
        <begin position="12"/>
        <end position="29"/>
    </location>
</feature>
<dbReference type="AlphaFoldDB" id="A0A378XJL5"/>
<keyword evidence="1" id="KW-0472">Membrane</keyword>
<dbReference type="InterPro" id="IPR021450">
    <property type="entry name" value="DUF3100"/>
</dbReference>
<dbReference type="Pfam" id="PF11299">
    <property type="entry name" value="DUF3100"/>
    <property type="match status" value="1"/>
</dbReference>
<feature type="transmembrane region" description="Helical" evidence="1">
    <location>
        <begin position="112"/>
        <end position="131"/>
    </location>
</feature>
<keyword evidence="5" id="KW-1185">Reference proteome</keyword>
<keyword evidence="1" id="KW-1133">Transmembrane helix</keyword>
<evidence type="ECO:0000256" key="1">
    <source>
        <dbReference type="SAM" id="Phobius"/>
    </source>
</evidence>
<evidence type="ECO:0000313" key="3">
    <source>
        <dbReference type="EMBL" id="SUA56790.1"/>
    </source>
</evidence>
<dbReference type="RefSeq" id="WP_018573615.1">
    <property type="nucleotide sequence ID" value="NZ_CP065725.1"/>
</dbReference>
<feature type="transmembrane region" description="Helical" evidence="1">
    <location>
        <begin position="413"/>
        <end position="434"/>
    </location>
</feature>
<feature type="transmembrane region" description="Helical" evidence="1">
    <location>
        <begin position="195"/>
        <end position="217"/>
    </location>
</feature>
<evidence type="ECO:0000313" key="2">
    <source>
        <dbReference type="EMBL" id="QPT39584.1"/>
    </source>
</evidence>
<dbReference type="EMBL" id="UGSB01000001">
    <property type="protein sequence ID" value="SUA56790.1"/>
    <property type="molecule type" value="Genomic_DNA"/>
</dbReference>